<dbReference type="AlphaFoldDB" id="A0A6S6TRD0"/>
<accession>A0A6S6TRD0</accession>
<evidence type="ECO:0000313" key="1">
    <source>
        <dbReference type="EMBL" id="CAA6818828.1"/>
    </source>
</evidence>
<dbReference type="EMBL" id="CACVAV010000292">
    <property type="protein sequence ID" value="CAA6818828.1"/>
    <property type="molecule type" value="Genomic_DNA"/>
</dbReference>
<reference evidence="1" key="1">
    <citation type="submission" date="2020-01" db="EMBL/GenBank/DDBJ databases">
        <authorList>
            <person name="Meier V. D."/>
            <person name="Meier V D."/>
        </authorList>
    </citation>
    <scope>NUCLEOTIDE SEQUENCE</scope>
    <source>
        <strain evidence="1">HLG_WM_MAG_08</strain>
    </source>
</reference>
<organism evidence="1">
    <name type="scientific">uncultured Thiotrichaceae bacterium</name>
    <dbReference type="NCBI Taxonomy" id="298394"/>
    <lineage>
        <taxon>Bacteria</taxon>
        <taxon>Pseudomonadati</taxon>
        <taxon>Pseudomonadota</taxon>
        <taxon>Gammaproteobacteria</taxon>
        <taxon>Thiotrichales</taxon>
        <taxon>Thiotrichaceae</taxon>
        <taxon>environmental samples</taxon>
    </lineage>
</organism>
<name>A0A6S6TRD0_9GAMM</name>
<protein>
    <submittedName>
        <fullName evidence="1">Uncharacterized protein</fullName>
    </submittedName>
</protein>
<gene>
    <name evidence="1" type="ORF">HELGO_WM20453</name>
</gene>
<sequence length="95" mass="10687">MYLTTKSGRKLKLPNDEEDAKITAAAKSDLDALPWTEEELARVDVKKMQPPDALISRLCDLIQHKNTGGLSAEEASELDHYLQLEHLMRLAKART</sequence>
<proteinExistence type="predicted"/>